<dbReference type="EMBL" id="CP136921">
    <property type="protein sequence ID" value="WOO31289.1"/>
    <property type="molecule type" value="Genomic_DNA"/>
</dbReference>
<organism evidence="3 4">
    <name type="scientific">Diaphorobacter limosus</name>
    <dbReference type="NCBI Taxonomy" id="3036128"/>
    <lineage>
        <taxon>Bacteria</taxon>
        <taxon>Pseudomonadati</taxon>
        <taxon>Pseudomonadota</taxon>
        <taxon>Betaproteobacteria</taxon>
        <taxon>Burkholderiales</taxon>
        <taxon>Comamonadaceae</taxon>
        <taxon>Diaphorobacter</taxon>
    </lineage>
</organism>
<sequence>MRLIGGTGGSITNPGTVPEPSTLALLGIVALGLVARRRMRA</sequence>
<keyword evidence="4" id="KW-1185">Reference proteome</keyword>
<feature type="domain" description="Ice-binding protein C-terminal" evidence="2">
    <location>
        <begin position="16"/>
        <end position="38"/>
    </location>
</feature>
<keyword evidence="1" id="KW-1133">Transmembrane helix</keyword>
<accession>A0ABZ0IZ55</accession>
<keyword evidence="1" id="KW-0472">Membrane</keyword>
<dbReference type="RefSeq" id="WP_317700764.1">
    <property type="nucleotide sequence ID" value="NZ_CP136921.1"/>
</dbReference>
<evidence type="ECO:0000259" key="2">
    <source>
        <dbReference type="Pfam" id="PF07589"/>
    </source>
</evidence>
<dbReference type="Proteomes" id="UP001303211">
    <property type="component" value="Chromosome"/>
</dbReference>
<feature type="transmembrane region" description="Helical" evidence="1">
    <location>
        <begin position="20"/>
        <end position="36"/>
    </location>
</feature>
<reference evidence="3 4" key="1">
    <citation type="submission" date="2023-03" db="EMBL/GenBank/DDBJ databases">
        <title>Diaphorobacter basophil sp. nov., isolated from a sewage-treatment plant.</title>
        <authorList>
            <person name="Yang K."/>
        </authorList>
    </citation>
    <scope>NUCLEOTIDE SEQUENCE [LARGE SCALE GENOMIC DNA]</scope>
    <source>
        <strain evidence="3 4">Y-1</strain>
    </source>
</reference>
<name>A0ABZ0IZ55_9BURK</name>
<protein>
    <submittedName>
        <fullName evidence="3">PEP-CTERM sorting domain-containing protein</fullName>
    </submittedName>
</protein>
<evidence type="ECO:0000313" key="4">
    <source>
        <dbReference type="Proteomes" id="UP001303211"/>
    </source>
</evidence>
<dbReference type="InterPro" id="IPR013424">
    <property type="entry name" value="Ice-binding_C"/>
</dbReference>
<gene>
    <name evidence="3" type="ORF">P4826_12820</name>
</gene>
<keyword evidence="1" id="KW-0812">Transmembrane</keyword>
<evidence type="ECO:0000256" key="1">
    <source>
        <dbReference type="SAM" id="Phobius"/>
    </source>
</evidence>
<dbReference type="NCBIfam" id="TIGR02595">
    <property type="entry name" value="PEP_CTERM"/>
    <property type="match status" value="1"/>
</dbReference>
<dbReference type="Pfam" id="PF07589">
    <property type="entry name" value="PEP-CTERM"/>
    <property type="match status" value="1"/>
</dbReference>
<proteinExistence type="predicted"/>
<evidence type="ECO:0000313" key="3">
    <source>
        <dbReference type="EMBL" id="WOO31289.1"/>
    </source>
</evidence>